<keyword evidence="5" id="KW-1185">Reference proteome</keyword>
<name>A0ABR7QI04_9FLAO</name>
<dbReference type="SUPFAM" id="SSF51419">
    <property type="entry name" value="PLP-binding barrel"/>
    <property type="match status" value="1"/>
</dbReference>
<dbReference type="InterPro" id="IPR029066">
    <property type="entry name" value="PLP-binding_barrel"/>
</dbReference>
<evidence type="ECO:0000256" key="1">
    <source>
        <dbReference type="ARBA" id="ARBA00001933"/>
    </source>
</evidence>
<comment type="caution">
    <text evidence="4">The sequence shown here is derived from an EMBL/GenBank/DDBJ whole genome shotgun (WGS) entry which is preliminary data.</text>
</comment>
<dbReference type="PANTHER" id="PTHR43727:SF2">
    <property type="entry name" value="GROUP IV DECARBOXYLASE"/>
    <property type="match status" value="1"/>
</dbReference>
<dbReference type="Pfam" id="PF02784">
    <property type="entry name" value="Orn_Arg_deC_N"/>
    <property type="match status" value="1"/>
</dbReference>
<evidence type="ECO:0000313" key="5">
    <source>
        <dbReference type="Proteomes" id="UP000618952"/>
    </source>
</evidence>
<dbReference type="PROSITE" id="PS00878">
    <property type="entry name" value="ODR_DC_2_1"/>
    <property type="match status" value="1"/>
</dbReference>
<evidence type="ECO:0000313" key="4">
    <source>
        <dbReference type="EMBL" id="MBC8766831.1"/>
    </source>
</evidence>
<evidence type="ECO:0000259" key="3">
    <source>
        <dbReference type="Pfam" id="PF02784"/>
    </source>
</evidence>
<gene>
    <name evidence="4" type="ORF">H4O18_02385</name>
</gene>
<accession>A0ABR7QI04</accession>
<dbReference type="Gene3D" id="3.20.20.10">
    <property type="entry name" value="Alanine racemase"/>
    <property type="match status" value="1"/>
</dbReference>
<proteinExistence type="predicted"/>
<keyword evidence="2" id="KW-0663">Pyridoxal phosphate</keyword>
<dbReference type="Proteomes" id="UP000618952">
    <property type="component" value="Unassembled WGS sequence"/>
</dbReference>
<dbReference type="CDD" id="cd06842">
    <property type="entry name" value="PLPDE_III_Y4yA_like"/>
    <property type="match status" value="1"/>
</dbReference>
<dbReference type="InterPro" id="IPR009006">
    <property type="entry name" value="Ala_racemase/Decarboxylase_C"/>
</dbReference>
<sequence>MDKSTFTKPIGKNQLTPITSPWMHQFMENSGLINELVEKYGSPINLHYIPSFRKNFIKYQEVFKDFGIEGQIYFARKANKSKILVKSAIESGIGVDTASYKELEQALALNGSGENLVLTAAIKNEDLMQLAIDNQIPIVIDNLDELQLANKVAGDLNQTAIIGLRMSGFQVGGQKLYSRFGFDIEKDLYNLKVWFSDRTTFANLNLIGFHFHLDGYSIEERAEATMQCLEVIQQFRQIGHSIQFLDIGGGILMNYLESRSEWLSFQNNLKDAVLGNGKPITFGNNGLGFSLNNRSEIQGKLNTYPYYNEVNGADFLSRVLSYKNTEGTTVAELVTTANIQLRIEPGRSLLKQVGLTVAKVAHRKRDASGNWLVGLEMNMSQLKSSSADYLLDPFLVYRSHKEEPELAEVYFTGAYCLEQDVLLKRKLAFPRLPSRGDYVIFVNTAGYMMHFYETEAHLFELSQNLYMDQDAEILEMEHVFNDSDLAMD</sequence>
<dbReference type="PANTHER" id="PTHR43727">
    <property type="entry name" value="DIAMINOPIMELATE DECARBOXYLASE"/>
    <property type="match status" value="1"/>
</dbReference>
<evidence type="ECO:0000256" key="2">
    <source>
        <dbReference type="ARBA" id="ARBA00022898"/>
    </source>
</evidence>
<dbReference type="Gene3D" id="2.40.37.10">
    <property type="entry name" value="Lyase, Ornithine Decarboxylase, Chain A, domain 1"/>
    <property type="match status" value="1"/>
</dbReference>
<reference evidence="4 5" key="1">
    <citation type="submission" date="2020-08" db="EMBL/GenBank/DDBJ databases">
        <title>Arenibacter gaetbuli sp. nov., isolated from a sand dune.</title>
        <authorList>
            <person name="Park S."/>
            <person name="Yoon J.-H."/>
        </authorList>
    </citation>
    <scope>NUCLEOTIDE SEQUENCE [LARGE SCALE GENOMIC DNA]</scope>
    <source>
        <strain evidence="4 5">BSSL-BM3</strain>
    </source>
</reference>
<comment type="cofactor">
    <cofactor evidence="1">
        <name>pyridoxal 5'-phosphate</name>
        <dbReference type="ChEBI" id="CHEBI:597326"/>
    </cofactor>
</comment>
<dbReference type="InterPro" id="IPR022644">
    <property type="entry name" value="De-COase2_N"/>
</dbReference>
<protein>
    <submittedName>
        <fullName evidence="4">Y4yA family PLP-dependent enzyme</fullName>
    </submittedName>
</protein>
<dbReference type="EMBL" id="JACLHY010000001">
    <property type="protein sequence ID" value="MBC8766831.1"/>
    <property type="molecule type" value="Genomic_DNA"/>
</dbReference>
<dbReference type="InterPro" id="IPR042152">
    <property type="entry name" value="Y4yA-like"/>
</dbReference>
<dbReference type="RefSeq" id="WP_187581493.1">
    <property type="nucleotide sequence ID" value="NZ_JACLHY010000001.1"/>
</dbReference>
<dbReference type="InterPro" id="IPR022653">
    <property type="entry name" value="De-COase2_pyr-phos_BS"/>
</dbReference>
<dbReference type="InterPro" id="IPR000183">
    <property type="entry name" value="Orn/DAP/Arg_de-COase"/>
</dbReference>
<dbReference type="SUPFAM" id="SSF50621">
    <property type="entry name" value="Alanine racemase C-terminal domain-like"/>
    <property type="match status" value="1"/>
</dbReference>
<feature type="domain" description="Orn/DAP/Arg decarboxylase 2 N-terminal" evidence="3">
    <location>
        <begin position="54"/>
        <end position="260"/>
    </location>
</feature>
<dbReference type="PRINTS" id="PR01179">
    <property type="entry name" value="ODADCRBXLASE"/>
</dbReference>
<organism evidence="4 5">
    <name type="scientific">Arenibacter arenosicollis</name>
    <dbReference type="NCBI Taxonomy" id="2762274"/>
    <lineage>
        <taxon>Bacteria</taxon>
        <taxon>Pseudomonadati</taxon>
        <taxon>Bacteroidota</taxon>
        <taxon>Flavobacteriia</taxon>
        <taxon>Flavobacteriales</taxon>
        <taxon>Flavobacteriaceae</taxon>
        <taxon>Arenibacter</taxon>
    </lineage>
</organism>